<evidence type="ECO:0000256" key="8">
    <source>
        <dbReference type="PROSITE-ProRule" id="PRU00782"/>
    </source>
</evidence>
<evidence type="ECO:0000256" key="1">
    <source>
        <dbReference type="ARBA" id="ARBA00022443"/>
    </source>
</evidence>
<dbReference type="SUPFAM" id="SSF50044">
    <property type="entry name" value="SH3-domain"/>
    <property type="match status" value="1"/>
</dbReference>
<dbReference type="Gene3D" id="2.30.30.40">
    <property type="entry name" value="SH3 Domains"/>
    <property type="match status" value="1"/>
</dbReference>
<dbReference type="GO" id="GO:0005524">
    <property type="term" value="F:ATP binding"/>
    <property type="evidence" value="ECO:0007669"/>
    <property type="project" value="UniProtKB-UniRule"/>
</dbReference>
<evidence type="ECO:0000313" key="13">
    <source>
        <dbReference type="EMBL" id="GMH71144.1"/>
    </source>
</evidence>
<evidence type="ECO:0000256" key="9">
    <source>
        <dbReference type="SAM" id="MobiDB-lite"/>
    </source>
</evidence>
<evidence type="ECO:0000256" key="4">
    <source>
        <dbReference type="ARBA" id="ARBA00023123"/>
    </source>
</evidence>
<feature type="domain" description="Myosin motor" evidence="11">
    <location>
        <begin position="1"/>
        <end position="637"/>
    </location>
</feature>
<dbReference type="GO" id="GO:0000146">
    <property type="term" value="F:microfilament motor activity"/>
    <property type="evidence" value="ECO:0007669"/>
    <property type="project" value="TreeGrafter"/>
</dbReference>
<dbReference type="Pfam" id="PF00018">
    <property type="entry name" value="SH3_1"/>
    <property type="match status" value="1"/>
</dbReference>
<dbReference type="Pfam" id="PF00063">
    <property type="entry name" value="Myosin_head"/>
    <property type="match status" value="1"/>
</dbReference>
<evidence type="ECO:0000256" key="7">
    <source>
        <dbReference type="PROSITE-ProRule" id="PRU00192"/>
    </source>
</evidence>
<evidence type="ECO:0000256" key="2">
    <source>
        <dbReference type="ARBA" id="ARBA00022741"/>
    </source>
</evidence>
<dbReference type="PANTHER" id="PTHR13140:SF679">
    <property type="entry name" value="UNCONVENTIONAL MYOSIN IC"/>
    <property type="match status" value="1"/>
</dbReference>
<keyword evidence="4 8" id="KW-0518">Myosin</keyword>
<keyword evidence="14" id="KW-1185">Reference proteome</keyword>
<dbReference type="PROSITE" id="PS51456">
    <property type="entry name" value="MYOSIN_MOTOR"/>
    <property type="match status" value="1"/>
</dbReference>
<dbReference type="EMBL" id="BRXZ01001435">
    <property type="protein sequence ID" value="GMH71144.1"/>
    <property type="molecule type" value="Genomic_DNA"/>
</dbReference>
<evidence type="ECO:0000256" key="5">
    <source>
        <dbReference type="ARBA" id="ARBA00023175"/>
    </source>
</evidence>
<dbReference type="Pfam" id="PF06017">
    <property type="entry name" value="Myosin_TH1"/>
    <property type="match status" value="1"/>
</dbReference>
<dbReference type="SMART" id="SM00326">
    <property type="entry name" value="SH3"/>
    <property type="match status" value="1"/>
</dbReference>
<accession>A0A9W7AFW2</accession>
<protein>
    <submittedName>
        <fullName evidence="13">Uncharacterized protein</fullName>
    </submittedName>
</protein>
<dbReference type="GO" id="GO:0005886">
    <property type="term" value="C:plasma membrane"/>
    <property type="evidence" value="ECO:0007669"/>
    <property type="project" value="TreeGrafter"/>
</dbReference>
<dbReference type="Gene3D" id="1.20.58.530">
    <property type="match status" value="1"/>
</dbReference>
<dbReference type="GO" id="GO:0030048">
    <property type="term" value="P:actin filament-based movement"/>
    <property type="evidence" value="ECO:0007669"/>
    <property type="project" value="TreeGrafter"/>
</dbReference>
<sequence>LITNLYTPATLNKYKNKRPYENAPHVYALAEKAYKELKETHKPQCVLVSGESGAGKTENAKKIMEYITNVAVPPPLPGNKRKKKEKSDKDDTAASIKDKILRSNVLLEAFGNAKTLRNDNSSRFGKLMEILFDYGGGIVGGKVTSYLLEKIRITQAKEGERTFHIFYQLCAACARGEYEELGLGTPDCYNYLLRTGEFKVARMNDLNEFHATSQSMDAVGFTPDEKTSLFKVCAAILNLGNVFFVDAGSEGSDIHPDSGEAVAWVAFHLCMDEGKLRHNLTHRQIDVNGEEKPLLPDDATRARDALAMSLYANAFSDIVTKLNTSMASTGAASSRIGILDIYGFEIFDENSMEQLHINYCNEKLQQLFIELTLRAEQEQYAKEGIKWEPVQYFDNEPVVKLIESKRPIGLLTLLDEESIMPRATDDTFAVKCEKHIKNNHFLPLSRTHFQIKHYAGDVVYANAGMLEKNKDQLNKNLTSMLQSDVQNDYIKGLYPRAEKSFKKPPTVSTQFKKQMNELMENLGQCNAHYVRTLKPNDSKRPGVYEADMVKNQVTYLGLKENVIVRRAGYAVRQNYDEFFQRYRLLSEDVWPFGTGDAVADCETILRSIGITSGYERGQTMIFLREPTTLFALEDARDERLNAIATRIQIAYRSWIAIKYFLELRKKADAVFGGKKRRAGSVHLHFHGDYLNVQNSLSLSTALTEEGEYISDIKFADRVDKINRKGKGVVQERILVITSNTFYFFTPDMEKTRMKSSNALNCLLGLSLSSYADGYAILHFTDHDYVINSRRKAEIVMVLKERYTTLLESELPLDFSDRIEYKTWGGGMFRSKAIVMNFVTFKEDASLPPNTVDFSMSRSEQNTMQIRVPTNLASRAPIGLNDSVGGGRGGGGGGGGGYSGYSPAEVVKNNYVKPSYGGGGGNSGPKTGPPKNPYSSTIPKVPPKKTQPPPPPKKKAIALYDYQADGEGEITITEGEEIVIMKENDDGWWMGKKDNGEKGLFPGNYVKKL</sequence>
<evidence type="ECO:0000256" key="3">
    <source>
        <dbReference type="ARBA" id="ARBA00022840"/>
    </source>
</evidence>
<dbReference type="Gene3D" id="3.40.850.10">
    <property type="entry name" value="Kinesin motor domain"/>
    <property type="match status" value="1"/>
</dbReference>
<evidence type="ECO:0000259" key="10">
    <source>
        <dbReference type="PROSITE" id="PS50002"/>
    </source>
</evidence>
<dbReference type="GO" id="GO:0016459">
    <property type="term" value="C:myosin complex"/>
    <property type="evidence" value="ECO:0007669"/>
    <property type="project" value="UniProtKB-KW"/>
</dbReference>
<keyword evidence="3 8" id="KW-0067">ATP-binding</keyword>
<dbReference type="CDD" id="cd00174">
    <property type="entry name" value="SH3"/>
    <property type="match status" value="1"/>
</dbReference>
<dbReference type="FunFam" id="1.10.10.820:FF:000001">
    <property type="entry name" value="Myosin heavy chain"/>
    <property type="match status" value="1"/>
</dbReference>
<evidence type="ECO:0000259" key="11">
    <source>
        <dbReference type="PROSITE" id="PS51456"/>
    </source>
</evidence>
<dbReference type="PRINTS" id="PR00193">
    <property type="entry name" value="MYOSINHEAVY"/>
</dbReference>
<feature type="region of interest" description="Actin-binding" evidence="8">
    <location>
        <begin position="515"/>
        <end position="537"/>
    </location>
</feature>
<dbReference type="InterPro" id="IPR010926">
    <property type="entry name" value="Myosin_TH1"/>
</dbReference>
<dbReference type="Gene3D" id="1.20.5.4820">
    <property type="match status" value="1"/>
</dbReference>
<dbReference type="Gene3D" id="1.20.120.720">
    <property type="entry name" value="Myosin VI head, motor domain, U50 subdomain"/>
    <property type="match status" value="1"/>
</dbReference>
<dbReference type="InterPro" id="IPR036028">
    <property type="entry name" value="SH3-like_dom_sf"/>
</dbReference>
<reference evidence="13" key="1">
    <citation type="submission" date="2022-07" db="EMBL/GenBank/DDBJ databases">
        <title>Genome analysis of Parmales, a sister group of diatoms, reveals the evolutionary specialization of diatoms from phago-mixotrophs to photoautotrophs.</title>
        <authorList>
            <person name="Ban H."/>
            <person name="Sato S."/>
            <person name="Yoshikawa S."/>
            <person name="Kazumasa Y."/>
            <person name="Nakamura Y."/>
            <person name="Ichinomiya M."/>
            <person name="Saitoh K."/>
            <person name="Sato N."/>
            <person name="Blanc-Mathieu R."/>
            <person name="Endo H."/>
            <person name="Kuwata A."/>
            <person name="Ogata H."/>
        </authorList>
    </citation>
    <scope>NUCLEOTIDE SEQUENCE</scope>
</reference>
<dbReference type="Proteomes" id="UP001165082">
    <property type="component" value="Unassembled WGS sequence"/>
</dbReference>
<dbReference type="PANTHER" id="PTHR13140">
    <property type="entry name" value="MYOSIN"/>
    <property type="match status" value="1"/>
</dbReference>
<gene>
    <name evidence="13" type="ORF">TrRE_jg12488</name>
</gene>
<feature type="domain" description="TH1" evidence="12">
    <location>
        <begin position="674"/>
        <end position="869"/>
    </location>
</feature>
<dbReference type="GO" id="GO:0006897">
    <property type="term" value="P:endocytosis"/>
    <property type="evidence" value="ECO:0007669"/>
    <property type="project" value="TreeGrafter"/>
</dbReference>
<name>A0A9W7AFW2_9STRA</name>
<comment type="caution">
    <text evidence="13">The sequence shown here is derived from an EMBL/GenBank/DDBJ whole genome shotgun (WGS) entry which is preliminary data.</text>
</comment>
<feature type="binding site" evidence="8">
    <location>
        <begin position="50"/>
        <end position="57"/>
    </location>
    <ligand>
        <name>ATP</name>
        <dbReference type="ChEBI" id="CHEBI:30616"/>
    </ligand>
</feature>
<keyword evidence="2 8" id="KW-0547">Nucleotide-binding</keyword>
<dbReference type="AlphaFoldDB" id="A0A9W7AFW2"/>
<dbReference type="InterPro" id="IPR027417">
    <property type="entry name" value="P-loop_NTPase"/>
</dbReference>
<feature type="region of interest" description="Disordered" evidence="9">
    <location>
        <begin position="73"/>
        <end position="93"/>
    </location>
</feature>
<feature type="non-terminal residue" evidence="13">
    <location>
        <position position="1"/>
    </location>
</feature>
<dbReference type="PRINTS" id="PR00452">
    <property type="entry name" value="SH3DOMAIN"/>
</dbReference>
<dbReference type="OrthoDB" id="6108017at2759"/>
<dbReference type="GO" id="GO:0005737">
    <property type="term" value="C:cytoplasm"/>
    <property type="evidence" value="ECO:0007669"/>
    <property type="project" value="TreeGrafter"/>
</dbReference>
<evidence type="ECO:0000259" key="12">
    <source>
        <dbReference type="PROSITE" id="PS51757"/>
    </source>
</evidence>
<dbReference type="InterPro" id="IPR001609">
    <property type="entry name" value="Myosin_head_motor_dom-like"/>
</dbReference>
<evidence type="ECO:0000313" key="14">
    <source>
        <dbReference type="Proteomes" id="UP001165082"/>
    </source>
</evidence>
<dbReference type="GO" id="GO:0007015">
    <property type="term" value="P:actin filament organization"/>
    <property type="evidence" value="ECO:0007669"/>
    <property type="project" value="TreeGrafter"/>
</dbReference>
<dbReference type="InterPro" id="IPR001452">
    <property type="entry name" value="SH3_domain"/>
</dbReference>
<keyword evidence="1 7" id="KW-0728">SH3 domain</keyword>
<keyword evidence="5 8" id="KW-0505">Motor protein</keyword>
<dbReference type="SUPFAM" id="SSF52540">
    <property type="entry name" value="P-loop containing nucleoside triphosphate hydrolases"/>
    <property type="match status" value="1"/>
</dbReference>
<evidence type="ECO:0000256" key="6">
    <source>
        <dbReference type="ARBA" id="ARBA00023203"/>
    </source>
</evidence>
<comment type="similarity">
    <text evidence="8">Belongs to the TRAFAC class myosin-kinesin ATPase superfamily. Myosin family.</text>
</comment>
<feature type="domain" description="SH3" evidence="10">
    <location>
        <begin position="950"/>
        <end position="1008"/>
    </location>
</feature>
<dbReference type="PROSITE" id="PS51757">
    <property type="entry name" value="TH1"/>
    <property type="match status" value="1"/>
</dbReference>
<keyword evidence="6 8" id="KW-0009">Actin-binding</keyword>
<dbReference type="Gene3D" id="1.10.10.820">
    <property type="match status" value="1"/>
</dbReference>
<dbReference type="PROSITE" id="PS50002">
    <property type="entry name" value="SH3"/>
    <property type="match status" value="1"/>
</dbReference>
<dbReference type="GO" id="GO:0051015">
    <property type="term" value="F:actin filament binding"/>
    <property type="evidence" value="ECO:0007669"/>
    <property type="project" value="TreeGrafter"/>
</dbReference>
<proteinExistence type="inferred from homology"/>
<dbReference type="SMART" id="SM00242">
    <property type="entry name" value="MYSc"/>
    <property type="match status" value="1"/>
</dbReference>
<organism evidence="13 14">
    <name type="scientific">Triparma retinervis</name>
    <dbReference type="NCBI Taxonomy" id="2557542"/>
    <lineage>
        <taxon>Eukaryota</taxon>
        <taxon>Sar</taxon>
        <taxon>Stramenopiles</taxon>
        <taxon>Ochrophyta</taxon>
        <taxon>Bolidophyceae</taxon>
        <taxon>Parmales</taxon>
        <taxon>Triparmaceae</taxon>
        <taxon>Triparma</taxon>
    </lineage>
</organism>
<feature type="region of interest" description="Disordered" evidence="9">
    <location>
        <begin position="911"/>
        <end position="954"/>
    </location>
</feature>
<dbReference type="InterPro" id="IPR036961">
    <property type="entry name" value="Kinesin_motor_dom_sf"/>
</dbReference>